<accession>A0A1E5JWH2</accession>
<organism evidence="1 2">
    <name type="scientific">Legionella parisiensis</name>
    <dbReference type="NCBI Taxonomy" id="45071"/>
    <lineage>
        <taxon>Bacteria</taxon>
        <taxon>Pseudomonadati</taxon>
        <taxon>Pseudomonadota</taxon>
        <taxon>Gammaproteobacteria</taxon>
        <taxon>Legionellales</taxon>
        <taxon>Legionellaceae</taxon>
        <taxon>Legionella</taxon>
    </lineage>
</organism>
<proteinExistence type="predicted"/>
<dbReference type="PATRIC" id="fig|45071.6.peg.3328"/>
<dbReference type="AlphaFoldDB" id="A0A1E5JWH2"/>
<sequence length="66" mass="7385">MKHLMLITLSVRESQWILANKKEMGTGVISVIPFGHDAWVIGKEPCTAIDFSAGKMYGKAYIHNIH</sequence>
<gene>
    <name evidence="1" type="ORF">lpari_00124</name>
</gene>
<dbReference type="EMBL" id="LSOG01000003">
    <property type="protein sequence ID" value="OEH48877.1"/>
    <property type="molecule type" value="Genomic_DNA"/>
</dbReference>
<name>A0A1E5JWH2_9GAMM</name>
<protein>
    <submittedName>
        <fullName evidence="1">Uncharacterized protein</fullName>
    </submittedName>
</protein>
<comment type="caution">
    <text evidence="1">The sequence shown here is derived from an EMBL/GenBank/DDBJ whole genome shotgun (WGS) entry which is preliminary data.</text>
</comment>
<reference evidence="1 2" key="1">
    <citation type="submission" date="2016-02" db="EMBL/GenBank/DDBJ databases">
        <title>Secondary metabolites in Legionella.</title>
        <authorList>
            <person name="Tobias N.J."/>
            <person name="Bode H.B."/>
        </authorList>
    </citation>
    <scope>NUCLEOTIDE SEQUENCE [LARGE SCALE GENOMIC DNA]</scope>
    <source>
        <strain evidence="1 2">DSM 19216</strain>
    </source>
</reference>
<evidence type="ECO:0000313" key="2">
    <source>
        <dbReference type="Proteomes" id="UP000095229"/>
    </source>
</evidence>
<keyword evidence="2" id="KW-1185">Reference proteome</keyword>
<dbReference type="STRING" id="45071.Lpar_3095"/>
<dbReference type="Proteomes" id="UP000095229">
    <property type="component" value="Unassembled WGS sequence"/>
</dbReference>
<evidence type="ECO:0000313" key="1">
    <source>
        <dbReference type="EMBL" id="OEH48877.1"/>
    </source>
</evidence>